<reference evidence="1" key="1">
    <citation type="submission" date="2020-11" db="EMBL/GenBank/DDBJ databases">
        <authorList>
            <person name="Tran Van P."/>
        </authorList>
    </citation>
    <scope>NUCLEOTIDE SEQUENCE</scope>
</reference>
<organism evidence="1">
    <name type="scientific">Timema douglasi</name>
    <name type="common">Walking stick</name>
    <dbReference type="NCBI Taxonomy" id="61478"/>
    <lineage>
        <taxon>Eukaryota</taxon>
        <taxon>Metazoa</taxon>
        <taxon>Ecdysozoa</taxon>
        <taxon>Arthropoda</taxon>
        <taxon>Hexapoda</taxon>
        <taxon>Insecta</taxon>
        <taxon>Pterygota</taxon>
        <taxon>Neoptera</taxon>
        <taxon>Polyneoptera</taxon>
        <taxon>Phasmatodea</taxon>
        <taxon>Timematodea</taxon>
        <taxon>Timematoidea</taxon>
        <taxon>Timematidae</taxon>
        <taxon>Timema</taxon>
    </lineage>
</organism>
<protein>
    <submittedName>
        <fullName evidence="1">Uncharacterized protein</fullName>
    </submittedName>
</protein>
<name>A0A7R8ZFL2_TIMDO</name>
<gene>
    <name evidence="1" type="ORF">TDIB3V08_LOCUS13695</name>
</gene>
<evidence type="ECO:0000313" key="1">
    <source>
        <dbReference type="EMBL" id="CAD7207547.1"/>
    </source>
</evidence>
<proteinExistence type="predicted"/>
<accession>A0A7R8ZFL2</accession>
<dbReference type="AlphaFoldDB" id="A0A7R8ZFL2"/>
<dbReference type="EMBL" id="OA606557">
    <property type="protein sequence ID" value="CAD7207547.1"/>
    <property type="molecule type" value="Genomic_DNA"/>
</dbReference>
<sequence>MTDTREDNRSRPGWPYVQISCALQVPGQDRCAVCGCYSHQHQLFRPEQAYRLCGLLPLQRKNAARMQFPQEYNTEMQPQYVPQVLHRVDPEPLVFRGHPVWGSEGVQGERQLQRN</sequence>